<dbReference type="GO" id="GO:0030686">
    <property type="term" value="C:90S preribosome"/>
    <property type="evidence" value="ECO:0007669"/>
    <property type="project" value="TreeGrafter"/>
</dbReference>
<keyword evidence="2" id="KW-0853">WD repeat</keyword>
<evidence type="ECO:0000259" key="5">
    <source>
        <dbReference type="SMART" id="SM01033"/>
    </source>
</evidence>
<dbReference type="GO" id="GO:0000462">
    <property type="term" value="P:maturation of SSU-rRNA from tricistronic rRNA transcript (SSU-rRNA, 5.8S rRNA, LSU-rRNA)"/>
    <property type="evidence" value="ECO:0007669"/>
    <property type="project" value="TreeGrafter"/>
</dbReference>
<evidence type="ECO:0000256" key="1">
    <source>
        <dbReference type="ARBA" id="ARBA00004604"/>
    </source>
</evidence>
<name>A0A1Y1S8G8_9MICR</name>
<dbReference type="SUPFAM" id="SSF50998">
    <property type="entry name" value="Quinoprotein alcohol dehydrogenase-like"/>
    <property type="match status" value="1"/>
</dbReference>
<dbReference type="PANTHER" id="PTHR14085:SF3">
    <property type="entry name" value="WD REPEAT-CONTAINING PROTEIN 46"/>
    <property type="match status" value="1"/>
</dbReference>
<dbReference type="GO" id="GO:0032040">
    <property type="term" value="C:small-subunit processome"/>
    <property type="evidence" value="ECO:0007669"/>
    <property type="project" value="TreeGrafter"/>
</dbReference>
<dbReference type="PANTHER" id="PTHR14085">
    <property type="entry name" value="WD-REPEAT PROTEIN BING4"/>
    <property type="match status" value="1"/>
</dbReference>
<dbReference type="InterPro" id="IPR040315">
    <property type="entry name" value="WDR46/Utp7"/>
</dbReference>
<dbReference type="EMBL" id="LWDP01000010">
    <property type="protein sequence ID" value="ORD94740.1"/>
    <property type="molecule type" value="Genomic_DNA"/>
</dbReference>
<dbReference type="AlphaFoldDB" id="A0A1Y1S8G8"/>
<feature type="domain" description="BING4 C-terminal" evidence="5">
    <location>
        <begin position="313"/>
        <end position="391"/>
    </location>
</feature>
<dbReference type="InterPro" id="IPR011047">
    <property type="entry name" value="Quinoprotein_ADH-like_sf"/>
</dbReference>
<comment type="caution">
    <text evidence="6">The sequence shown here is derived from an EMBL/GenBank/DDBJ whole genome shotgun (WGS) entry which is preliminary data.</text>
</comment>
<dbReference type="Proteomes" id="UP000192639">
    <property type="component" value="Unassembled WGS sequence"/>
</dbReference>
<gene>
    <name evidence="6" type="primary">WDR46</name>
    <name evidence="6" type="ORF">ECANGB1_57</name>
</gene>
<dbReference type="OrthoDB" id="10251154at2759"/>
<accession>A0A1Y1S8G8</accession>
<comment type="subcellular location">
    <subcellularLocation>
        <location evidence="1">Nucleus</location>
        <location evidence="1">Nucleolus</location>
    </subcellularLocation>
</comment>
<evidence type="ECO:0000256" key="3">
    <source>
        <dbReference type="ARBA" id="ARBA00022737"/>
    </source>
</evidence>
<dbReference type="InterPro" id="IPR015943">
    <property type="entry name" value="WD40/YVTN_repeat-like_dom_sf"/>
</dbReference>
<dbReference type="InterPro" id="IPR012952">
    <property type="entry name" value="BING4_C_dom"/>
</dbReference>
<dbReference type="Gene3D" id="2.130.10.10">
    <property type="entry name" value="YVTN repeat-like/Quinoprotein amine dehydrogenase"/>
    <property type="match status" value="1"/>
</dbReference>
<evidence type="ECO:0000313" key="6">
    <source>
        <dbReference type="EMBL" id="ORD94740.1"/>
    </source>
</evidence>
<dbReference type="Pfam" id="PF08149">
    <property type="entry name" value="BING4CT"/>
    <property type="match status" value="1"/>
</dbReference>
<keyword evidence="4" id="KW-0539">Nucleus</keyword>
<reference evidence="6 7" key="1">
    <citation type="journal article" date="2017" name="Environ. Microbiol.">
        <title>Decay of the glycolytic pathway and adaptation to intranuclear parasitism within Enterocytozoonidae microsporidia.</title>
        <authorList>
            <person name="Wiredu Boakye D."/>
            <person name="Jaroenlak P."/>
            <person name="Prachumwat A."/>
            <person name="Williams T.A."/>
            <person name="Bateman K.S."/>
            <person name="Itsathitphaisarn O."/>
            <person name="Sritunyalucksana K."/>
            <person name="Paszkiewicz K.H."/>
            <person name="Moore K.A."/>
            <person name="Stentiford G.D."/>
            <person name="Williams B.A."/>
        </authorList>
    </citation>
    <scope>NUCLEOTIDE SEQUENCE [LARGE SCALE GENOMIC DNA]</scope>
    <source>
        <strain evidence="6 7">GB1</strain>
    </source>
</reference>
<evidence type="ECO:0000256" key="4">
    <source>
        <dbReference type="ARBA" id="ARBA00023242"/>
    </source>
</evidence>
<keyword evidence="7" id="KW-1185">Reference proteome</keyword>
<dbReference type="SMART" id="SM01033">
    <property type="entry name" value="BING4CT"/>
    <property type="match status" value="1"/>
</dbReference>
<sequence>MTKNNQQEEKRKFDILVKKNEKENKLNEMYSEIAHGNKREAKLLKRVKLGYSEHLLEQEYIKENVNLYTKEKAIKLDLETKPHPYNTCYNQNGSHSLIWNRDGFAASFGTQSLMLDFESDFTEISTATYLHSERYIALGQECLYIYNNRGVELHAVRSIKNILQSNFLPDHFLLGCMCCTSTSNKLKYLDTTSGEIAAELDIKFKPVASCHFDGIICLGDRRGVVDLVAPKQPEPLMKIKVHRNIKELKRGKDKLYVSTYDNKIKTFDLRNYFKPLQEISTKYTDKMAISTNGTVALGGGSTVVLFDPNEAKINQEITTATNIGSLEFNPFEDILTVTTRNKYESFVAPQSSDIRYNADVISPYMTKNEKREMEVKKLLEKIPPEMISYNSELISKIRRDKKVRPICRQ</sequence>
<proteinExistence type="predicted"/>
<dbReference type="VEuPathDB" id="MicrosporidiaDB:ECANGB1_57"/>
<organism evidence="6 7">
    <name type="scientific">Enterospora canceri</name>
    <dbReference type="NCBI Taxonomy" id="1081671"/>
    <lineage>
        <taxon>Eukaryota</taxon>
        <taxon>Fungi</taxon>
        <taxon>Fungi incertae sedis</taxon>
        <taxon>Microsporidia</taxon>
        <taxon>Enterocytozoonidae</taxon>
        <taxon>Enterospora</taxon>
    </lineage>
</organism>
<keyword evidence="3" id="KW-0677">Repeat</keyword>
<evidence type="ECO:0000313" key="7">
    <source>
        <dbReference type="Proteomes" id="UP000192639"/>
    </source>
</evidence>
<evidence type="ECO:0000256" key="2">
    <source>
        <dbReference type="ARBA" id="ARBA00022574"/>
    </source>
</evidence>
<protein>
    <submittedName>
        <fullName evidence="6">WDR46</fullName>
    </submittedName>
</protein>